<dbReference type="InterPro" id="IPR046977">
    <property type="entry name" value="RsmC/RlmG"/>
</dbReference>
<evidence type="ECO:0000259" key="4">
    <source>
        <dbReference type="Pfam" id="PF26049"/>
    </source>
</evidence>
<dbReference type="InterPro" id="IPR029063">
    <property type="entry name" value="SAM-dependent_MTases_sf"/>
</dbReference>
<dbReference type="EC" id="2.1.1.172" evidence="5"/>
<organism evidence="5 6">
    <name type="scientific">Micrococcus endophyticus</name>
    <dbReference type="NCBI Taxonomy" id="455343"/>
    <lineage>
        <taxon>Bacteria</taxon>
        <taxon>Bacillati</taxon>
        <taxon>Actinomycetota</taxon>
        <taxon>Actinomycetes</taxon>
        <taxon>Micrococcales</taxon>
        <taxon>Micrococcaceae</taxon>
        <taxon>Micrococcus</taxon>
    </lineage>
</organism>
<dbReference type="CDD" id="cd02440">
    <property type="entry name" value="AdoMet_MTases"/>
    <property type="match status" value="1"/>
</dbReference>
<dbReference type="SUPFAM" id="SSF53335">
    <property type="entry name" value="S-adenosyl-L-methionine-dependent methyltransferases"/>
    <property type="match status" value="1"/>
</dbReference>
<dbReference type="PANTHER" id="PTHR47816:SF4">
    <property type="entry name" value="RIBOSOMAL RNA SMALL SUBUNIT METHYLTRANSFERASE C"/>
    <property type="match status" value="1"/>
</dbReference>
<evidence type="ECO:0000256" key="2">
    <source>
        <dbReference type="ARBA" id="ARBA00022679"/>
    </source>
</evidence>
<evidence type="ECO:0000313" key="5">
    <source>
        <dbReference type="EMBL" id="MBB5848204.1"/>
    </source>
</evidence>
<evidence type="ECO:0000313" key="6">
    <source>
        <dbReference type="Proteomes" id="UP000567246"/>
    </source>
</evidence>
<feature type="domain" description="Methyltransferase small" evidence="3">
    <location>
        <begin position="230"/>
        <end position="400"/>
    </location>
</feature>
<gene>
    <name evidence="5" type="ORF">HDA33_000768</name>
</gene>
<dbReference type="Pfam" id="PF26049">
    <property type="entry name" value="RLMG_N"/>
    <property type="match status" value="1"/>
</dbReference>
<keyword evidence="6" id="KW-1185">Reference proteome</keyword>
<comment type="caution">
    <text evidence="5">The sequence shown here is derived from an EMBL/GenBank/DDBJ whole genome shotgun (WGS) entry which is preliminary data.</text>
</comment>
<dbReference type="Proteomes" id="UP000567246">
    <property type="component" value="Unassembled WGS sequence"/>
</dbReference>
<evidence type="ECO:0000259" key="3">
    <source>
        <dbReference type="Pfam" id="PF05175"/>
    </source>
</evidence>
<accession>A0A7W9N0F6</accession>
<dbReference type="Gene3D" id="3.40.50.150">
    <property type="entry name" value="Vaccinia Virus protein VP39"/>
    <property type="match status" value="2"/>
</dbReference>
<keyword evidence="1 5" id="KW-0489">Methyltransferase</keyword>
<sequence>MTEPLAPGVTPDVALGGLPTSLTEGVDLGALSRWPLPAEEGRQAHDAADLLLLDTLAGWIACGHSPGPVAVLDDRHGALTLPLLAAGHDVRVHQDEASHERSLDANLDAWRRAGRFGPDAGTVHRAAAPEDAVRGARTVLLPLPRSLDELDRLARIAAREADPGVVLLAAGRDKHMSPRMNAVLGAAFADVVAGRGRRKARVLTARGPRPDVAPRPAEETERDVPGLGRLRLVAHAGTFGGAAADPGSRLLLAALAEEPRPPGRVVDLGCGNGLLGVGAARLWPHVRVLATDQSAVAVASTLATARANGVADRLEAVRDDALAGRPDASEECILLNPPFHDGNAVDPAVAHRLVAAAARVLAPGGRLWCVWNSHLRHRPVLEAEVGPTRQVARDRTFTVTVSTRR</sequence>
<evidence type="ECO:0000256" key="1">
    <source>
        <dbReference type="ARBA" id="ARBA00022603"/>
    </source>
</evidence>
<dbReference type="PANTHER" id="PTHR47816">
    <property type="entry name" value="RIBOSOMAL RNA SMALL SUBUNIT METHYLTRANSFERASE C"/>
    <property type="match status" value="1"/>
</dbReference>
<dbReference type="AlphaFoldDB" id="A0A7W9N0F6"/>
<protein>
    <submittedName>
        <fullName evidence="5">16S rRNA (Guanine1207-N2)-methyltransferase</fullName>
        <ecNumber evidence="5">2.1.1.172</ecNumber>
    </submittedName>
</protein>
<name>A0A7W9N0F6_9MICC</name>
<reference evidence="5 6" key="1">
    <citation type="submission" date="2020-08" db="EMBL/GenBank/DDBJ databases">
        <title>Sequencing the genomes of 1000 actinobacteria strains.</title>
        <authorList>
            <person name="Klenk H.-P."/>
        </authorList>
    </citation>
    <scope>NUCLEOTIDE SEQUENCE [LARGE SCALE GENOMIC DNA]</scope>
    <source>
        <strain evidence="5 6">DSM 17945</strain>
    </source>
</reference>
<feature type="domain" description="RlmG N-terminal" evidence="4">
    <location>
        <begin position="30"/>
        <end position="206"/>
    </location>
</feature>
<dbReference type="InterPro" id="IPR007848">
    <property type="entry name" value="Small_mtfrase_dom"/>
</dbReference>
<dbReference type="Pfam" id="PF05175">
    <property type="entry name" value="MTS"/>
    <property type="match status" value="1"/>
</dbReference>
<keyword evidence="2 5" id="KW-0808">Transferase</keyword>
<proteinExistence type="predicted"/>
<dbReference type="EMBL" id="JACHMW010000001">
    <property type="protein sequence ID" value="MBB5848204.1"/>
    <property type="molecule type" value="Genomic_DNA"/>
</dbReference>
<dbReference type="GO" id="GO:0052914">
    <property type="term" value="F:16S rRNA (guanine(1207)-N(2))-methyltransferase activity"/>
    <property type="evidence" value="ECO:0007669"/>
    <property type="project" value="UniProtKB-EC"/>
</dbReference>
<dbReference type="InterPro" id="IPR058679">
    <property type="entry name" value="RlmG_N"/>
</dbReference>
<dbReference type="RefSeq" id="WP_246416860.1">
    <property type="nucleotide sequence ID" value="NZ_BAABAG010000008.1"/>
</dbReference>